<organism evidence="2 3">
    <name type="scientific">Symbiodinium natans</name>
    <dbReference type="NCBI Taxonomy" id="878477"/>
    <lineage>
        <taxon>Eukaryota</taxon>
        <taxon>Sar</taxon>
        <taxon>Alveolata</taxon>
        <taxon>Dinophyceae</taxon>
        <taxon>Suessiales</taxon>
        <taxon>Symbiodiniaceae</taxon>
        <taxon>Symbiodinium</taxon>
    </lineage>
</organism>
<comment type="caution">
    <text evidence="2">The sequence shown here is derived from an EMBL/GenBank/DDBJ whole genome shotgun (WGS) entry which is preliminary data.</text>
</comment>
<feature type="compositionally biased region" description="Low complexity" evidence="1">
    <location>
        <begin position="628"/>
        <end position="642"/>
    </location>
</feature>
<name>A0A812U001_9DINO</name>
<sequence>MAVRIDDASFFEAALESWGVPQAVKEKLLAKGYTTMSLVAHALPAPDQLESFVISVLGRPSGLAPEDPVISPAASALRRVVKECTAAASNSPAIPSIGGLPSGTVLAAKPKLAAADVTKLVTDFHNKYPSEFLRPETMPSLSLLLRVKDGLDSKNLGWIPWRFRTSEQEEAVVERRRPRTEVAMLSSLLAAHEPEPCQASVPSGGPLEPTLRRFFGILCTAIALLDGMHLLPLRKMMEKFVDLAIKIPDDKTLRGPLLSEAIEADRTLWAGVASLQVEHSWSLADAVAEMTQIRPDLYAALAPRVRAPAPDSTKRKAPALDAAPRAKEAADCEALLRNPEAPFDFGPSAPALSAEIFAQQILAGQLDLTCASVLQIADLLLCECPDLDDRFAVGKSVSAGLHQSGRGGLRKSSKSHPLSVQVVTRFISKVAPSFRFSSFVLIDGVESPVHKDVRNSVLPNLVIPLSSFQGGEVVVEFCDGSDSLSVQGQCVPAVALPVNCHPVLFSASRFFHAVRPAQGRRVVVAAYCLQSAHFLHQDLANQLYALGFCLPRSSDADNPPTPPCVVRLPESLQLALGPPLHGSASCVPEASVISRSPRSLFGCNSLSLQGPSSVPAPSSVHLPGGCASTGSSPRPSPQGSRNPPAPAPQLEPEVPALQLEPDIPPVAVTRPRLFLDLFSGARQPVSRAVASFSADRFEPVDIIHAESMDLLRDDTFSLLCDLADHGVVGAALAAPICGEFSILKLKPGGPPPVRTPRCLHGLPENDLDQSRRVQDSFLLHDRAREILSRVSAGHGLILFENPVTSMTFQDPVMLRWLASEAPFAAQVAACSFGLDWQKRWLFVSNRSESLSLACQCTHGRRAHQSLLGLRDASGQYVSRLSAEYPSGLATQIAQLVLPFLSRGGRVIAIQQWRSLLSPSPAWPLPQTRVEDGGGLRSTAAWLEPQGADVFGPLRKEWSKRLFRDKLCLRLTAALQGPPTSCPLTDEELEPFLGDLTSFLGVRPDETEELLSVSPGQPLRLFLLEALLLRLGDSEASMCADLRQGVRLGVNHALEPSEHWPPRDWEPVLPDLKLCEGSWLSASSHPEQVLSLLQEELAAGWIEEFSSLGEIQAKFPSVACGRLGLVLAEGRSPRLVVDSSISGVTEACFIPNRMLLPRIADVAACAPVHCVADDWVLVSLDIRKAHRLVLIHPDDQGLLCFSFAGRFFVSKTLNFGARASAFWWGRVAGALIRLSHALIFLPHCLWDYVDDFLGAFRGSTAPVQAGLWVILFLVLRVPISWAKCAWASKVRWIGWDISVSSWSVSLPDEKRTKLLMALDDVLAAPKVKVRVLESLIGRLLWVSGLWKALRPLLSPLYAALHCIPASCVAVSPRLWNALLNAVDEACVVQCEVGHASFPVGSRILRVANTAIHRPSDMHRMVFQHRRLWVTVRSNDHPLRVLPEPAKDALSAWRSVLESTPLIYSIRQPVQLALMAEADACASDQGCGLGGYVLWPSGRHDWFAVQLSASALRDLSPLFEGSPQSHIAALELLAQLVLIWLVDRTLPSCRTLVSVALRCDNAGAEAAAAKGLSAVRSLAAVLTAFLAYQCRLGVAAEVEHVPGFRNQLADELSRWSQGPSPLPLEARAVPPLDILLAGGFNSLQLAPREASWPSHFCKKLRGS</sequence>
<dbReference type="Proteomes" id="UP000604046">
    <property type="component" value="Unassembled WGS sequence"/>
</dbReference>
<evidence type="ECO:0000256" key="1">
    <source>
        <dbReference type="SAM" id="MobiDB-lite"/>
    </source>
</evidence>
<proteinExistence type="predicted"/>
<gene>
    <name evidence="2" type="ORF">SNAT2548_LOCUS30886</name>
</gene>
<dbReference type="PANTHER" id="PTHR33050:SF7">
    <property type="entry name" value="RIBONUCLEASE H"/>
    <property type="match status" value="1"/>
</dbReference>
<dbReference type="InterPro" id="IPR043502">
    <property type="entry name" value="DNA/RNA_pol_sf"/>
</dbReference>
<dbReference type="PANTHER" id="PTHR33050">
    <property type="entry name" value="REVERSE TRANSCRIPTASE DOMAIN-CONTAINING PROTEIN"/>
    <property type="match status" value="1"/>
</dbReference>
<feature type="region of interest" description="Disordered" evidence="1">
    <location>
        <begin position="614"/>
        <end position="651"/>
    </location>
</feature>
<dbReference type="OrthoDB" id="410498at2759"/>
<accession>A0A812U001</accession>
<keyword evidence="3" id="KW-1185">Reference proteome</keyword>
<protein>
    <submittedName>
        <fullName evidence="2">Uncharacterized protein</fullName>
    </submittedName>
</protein>
<evidence type="ECO:0000313" key="2">
    <source>
        <dbReference type="EMBL" id="CAE7550061.1"/>
    </source>
</evidence>
<evidence type="ECO:0000313" key="3">
    <source>
        <dbReference type="Proteomes" id="UP000604046"/>
    </source>
</evidence>
<dbReference type="InterPro" id="IPR052055">
    <property type="entry name" value="Hepadnavirus_pol/RT"/>
</dbReference>
<reference evidence="2" key="1">
    <citation type="submission" date="2021-02" db="EMBL/GenBank/DDBJ databases">
        <authorList>
            <person name="Dougan E. K."/>
            <person name="Rhodes N."/>
            <person name="Thang M."/>
            <person name="Chan C."/>
        </authorList>
    </citation>
    <scope>NUCLEOTIDE SEQUENCE</scope>
</reference>
<dbReference type="SUPFAM" id="SSF56672">
    <property type="entry name" value="DNA/RNA polymerases"/>
    <property type="match status" value="1"/>
</dbReference>
<dbReference type="EMBL" id="CAJNDS010002630">
    <property type="protein sequence ID" value="CAE7550061.1"/>
    <property type="molecule type" value="Genomic_DNA"/>
</dbReference>